<dbReference type="VEuPathDB" id="FungiDB:MPH_06526"/>
<comment type="caution">
    <text evidence="2">The sequence shown here is derived from an EMBL/GenBank/DDBJ whole genome shotgun (WGS) entry which is preliminary data.</text>
</comment>
<name>K2RU70_MACPH</name>
<evidence type="ECO:0000313" key="3">
    <source>
        <dbReference type="Proteomes" id="UP000007129"/>
    </source>
</evidence>
<evidence type="ECO:0000256" key="1">
    <source>
        <dbReference type="SAM" id="MobiDB-lite"/>
    </source>
</evidence>
<dbReference type="Proteomes" id="UP000007129">
    <property type="component" value="Unassembled WGS sequence"/>
</dbReference>
<proteinExistence type="predicted"/>
<evidence type="ECO:0000313" key="2">
    <source>
        <dbReference type="EMBL" id="EKG16272.1"/>
    </source>
</evidence>
<sequence length="144" mass="15171">MYAPVPTGPAVTAISPPKDSRAFANAATAWGVRSTHTQSYTSKANMKPALKVFTAKADGGDHDPSLRRAMTMPEPLPHENCVPERKAVKMANPAADAMASGGIFTRTLGFDLGPLDDDGRSAVKAASSSKFLSIRIRACEGQRG</sequence>
<feature type="region of interest" description="Disordered" evidence="1">
    <location>
        <begin position="56"/>
        <end position="78"/>
    </location>
</feature>
<reference evidence="2 3" key="1">
    <citation type="journal article" date="2012" name="BMC Genomics">
        <title>Tools to kill: Genome of one of the most destructive plant pathogenic fungi Macrophomina phaseolina.</title>
        <authorList>
            <person name="Islam M.S."/>
            <person name="Haque M.S."/>
            <person name="Islam M.M."/>
            <person name="Emdad E.M."/>
            <person name="Halim A."/>
            <person name="Hossen Q.M.M."/>
            <person name="Hossain M.Z."/>
            <person name="Ahmed B."/>
            <person name="Rahim S."/>
            <person name="Rahman M.S."/>
            <person name="Alam M.M."/>
            <person name="Hou S."/>
            <person name="Wan X."/>
            <person name="Saito J.A."/>
            <person name="Alam M."/>
        </authorList>
    </citation>
    <scope>NUCLEOTIDE SEQUENCE [LARGE SCALE GENOMIC DNA]</scope>
    <source>
        <strain evidence="2 3">MS6</strain>
    </source>
</reference>
<gene>
    <name evidence="2" type="ORF">MPH_06526</name>
</gene>
<dbReference type="EMBL" id="AHHD01000282">
    <property type="protein sequence ID" value="EKG16272.1"/>
    <property type="molecule type" value="Genomic_DNA"/>
</dbReference>
<protein>
    <submittedName>
        <fullName evidence="2">Uncharacterized protein</fullName>
    </submittedName>
</protein>
<dbReference type="AlphaFoldDB" id="K2RU70"/>
<accession>K2RU70</accession>
<dbReference type="InParanoid" id="K2RU70"/>
<organism evidence="2 3">
    <name type="scientific">Macrophomina phaseolina (strain MS6)</name>
    <name type="common">Charcoal rot fungus</name>
    <dbReference type="NCBI Taxonomy" id="1126212"/>
    <lineage>
        <taxon>Eukaryota</taxon>
        <taxon>Fungi</taxon>
        <taxon>Dikarya</taxon>
        <taxon>Ascomycota</taxon>
        <taxon>Pezizomycotina</taxon>
        <taxon>Dothideomycetes</taxon>
        <taxon>Dothideomycetes incertae sedis</taxon>
        <taxon>Botryosphaeriales</taxon>
        <taxon>Botryosphaeriaceae</taxon>
        <taxon>Macrophomina</taxon>
    </lineage>
</organism>
<dbReference type="HOGENOM" id="CLU_1796838_0_0_1"/>